<evidence type="ECO:0000313" key="2">
    <source>
        <dbReference type="EMBL" id="TCJ28932.1"/>
    </source>
</evidence>
<protein>
    <submittedName>
        <fullName evidence="2">MBL fold metallo-hydrolase</fullName>
    </submittedName>
</protein>
<dbReference type="InterPro" id="IPR036866">
    <property type="entry name" value="RibonucZ/Hydroxyglut_hydro"/>
</dbReference>
<sequence length="438" mass="47472">MSAPEPDRVTVRMYHVGFGDAFLVTVRRGGGTWRLLVDCGVHRSGQARPIVDVVNAIIADLVADAGGGPPHLDAVVATHHHADHISGYARPEWEQVEVDEVWLPYVEDAEDADATMLRTAQASAAKELVRLVESRTSVLAADGAEPSAKLMLAHDFAINALTNDDALDRLLGRNGRGFAGDTVVRFFPKHDAADNTLTPLPGVTVTILGPSRDPDELRRMDPPTSAGWQRLALSADTAMSPAIGDLFGLAYAVKDHDVPEALRTARDSLELAEVTNDAGLLGAAALLDRVVNNTSLFFLLDVAGTRLLFPGDAQQGAWEHVLNDPAKRLLVRDCVFYKIGHHGSGNATPRDFVEAAWADGGHAMLPWGLVKAWEDTIPQENLMAALTAHHHTIIRNDEQEPEPGVVSYQGDMWSEWTMVLPPAGEVDVPRPRQVTVDR</sequence>
<dbReference type="PANTHER" id="PTHR30619:SF1">
    <property type="entry name" value="RECOMBINATION PROTEIN 2"/>
    <property type="match status" value="1"/>
</dbReference>
<dbReference type="Gene3D" id="3.60.15.10">
    <property type="entry name" value="Ribonuclease Z/Hydroxyacylglutathione hydrolase-like"/>
    <property type="match status" value="1"/>
</dbReference>
<keyword evidence="2" id="KW-0378">Hydrolase</keyword>
<dbReference type="RefSeq" id="WP_131582620.1">
    <property type="nucleotide sequence ID" value="NZ_SJZJ01000009.1"/>
</dbReference>
<dbReference type="InterPro" id="IPR001279">
    <property type="entry name" value="Metallo-B-lactamas"/>
</dbReference>
<dbReference type="AlphaFoldDB" id="A0A4V2NZF9"/>
<feature type="domain" description="Metallo-beta-lactamase" evidence="1">
    <location>
        <begin position="17"/>
        <end position="87"/>
    </location>
</feature>
<dbReference type="SUPFAM" id="SSF56281">
    <property type="entry name" value="Metallo-hydrolase/oxidoreductase"/>
    <property type="match status" value="1"/>
</dbReference>
<dbReference type="OrthoDB" id="7177610at2"/>
<proteinExistence type="predicted"/>
<comment type="caution">
    <text evidence="2">The sequence shown here is derived from an EMBL/GenBank/DDBJ whole genome shotgun (WGS) entry which is preliminary data.</text>
</comment>
<dbReference type="InterPro" id="IPR052159">
    <property type="entry name" value="Competence_DNA_uptake"/>
</dbReference>
<name>A0A4V2NZF9_9ACTN</name>
<evidence type="ECO:0000259" key="1">
    <source>
        <dbReference type="Pfam" id="PF00753"/>
    </source>
</evidence>
<evidence type="ECO:0000313" key="3">
    <source>
        <dbReference type="Proteomes" id="UP000295453"/>
    </source>
</evidence>
<organism evidence="2 3">
    <name type="scientific">Nocardioides jejuensis</name>
    <dbReference type="NCBI Taxonomy" id="2502782"/>
    <lineage>
        <taxon>Bacteria</taxon>
        <taxon>Bacillati</taxon>
        <taxon>Actinomycetota</taxon>
        <taxon>Actinomycetes</taxon>
        <taxon>Propionibacteriales</taxon>
        <taxon>Nocardioidaceae</taxon>
        <taxon>Nocardioides</taxon>
    </lineage>
</organism>
<dbReference type="PANTHER" id="PTHR30619">
    <property type="entry name" value="DNA INTERNALIZATION/COMPETENCE PROTEIN COMEC/REC2"/>
    <property type="match status" value="1"/>
</dbReference>
<dbReference type="Proteomes" id="UP000295453">
    <property type="component" value="Unassembled WGS sequence"/>
</dbReference>
<dbReference type="EMBL" id="SJZJ01000009">
    <property type="protein sequence ID" value="TCJ28932.1"/>
    <property type="molecule type" value="Genomic_DNA"/>
</dbReference>
<dbReference type="GO" id="GO:0016787">
    <property type="term" value="F:hydrolase activity"/>
    <property type="evidence" value="ECO:0007669"/>
    <property type="project" value="UniProtKB-KW"/>
</dbReference>
<gene>
    <name evidence="2" type="ORF">EPD65_07125</name>
</gene>
<keyword evidence="3" id="KW-1185">Reference proteome</keyword>
<reference evidence="2 3" key="1">
    <citation type="submission" date="2019-03" db="EMBL/GenBank/DDBJ databases">
        <authorList>
            <person name="Kim M.K.M."/>
        </authorList>
    </citation>
    <scope>NUCLEOTIDE SEQUENCE [LARGE SCALE GENOMIC DNA]</scope>
    <source>
        <strain evidence="2 3">18JY15-6</strain>
    </source>
</reference>
<dbReference type="Pfam" id="PF00753">
    <property type="entry name" value="Lactamase_B"/>
    <property type="match status" value="1"/>
</dbReference>
<accession>A0A4V2NZF9</accession>